<protein>
    <submittedName>
        <fullName evidence="9">Uncharacterized protein</fullName>
    </submittedName>
</protein>
<name>B1ZWY5_OPITP</name>
<evidence type="ECO:0000259" key="8">
    <source>
        <dbReference type="Pfam" id="PF20216"/>
    </source>
</evidence>
<keyword evidence="3 6" id="KW-1133">Transmembrane helix</keyword>
<feature type="transmembrane region" description="Helical" evidence="6">
    <location>
        <begin position="183"/>
        <end position="199"/>
    </location>
</feature>
<evidence type="ECO:0000313" key="10">
    <source>
        <dbReference type="Proteomes" id="UP000007013"/>
    </source>
</evidence>
<dbReference type="OrthoDB" id="186055at2"/>
<reference evidence="9 10" key="1">
    <citation type="journal article" date="2011" name="J. Bacteriol.">
        <title>Genome sequence of the verrucomicrobium Opitutus terrae PB90-1, an abundant inhabitant of rice paddy soil ecosystems.</title>
        <authorList>
            <person name="van Passel M.W."/>
            <person name="Kant R."/>
            <person name="Palva A."/>
            <person name="Copeland A."/>
            <person name="Lucas S."/>
            <person name="Lapidus A."/>
            <person name="Glavina del Rio T."/>
            <person name="Pitluck S."/>
            <person name="Goltsman E."/>
            <person name="Clum A."/>
            <person name="Sun H."/>
            <person name="Schmutz J."/>
            <person name="Larimer F.W."/>
            <person name="Land M.L."/>
            <person name="Hauser L."/>
            <person name="Kyrpides N."/>
            <person name="Mikhailova N."/>
            <person name="Richardson P.P."/>
            <person name="Janssen P.H."/>
            <person name="de Vos W.M."/>
            <person name="Smidt H."/>
        </authorList>
    </citation>
    <scope>NUCLEOTIDE SEQUENCE [LARGE SCALE GENOMIC DNA]</scope>
    <source>
        <strain evidence="10">DSM 11246 / JCM 15787 / PB90-1</strain>
    </source>
</reference>
<dbReference type="InterPro" id="IPR046483">
    <property type="entry name" value="DUF6576"/>
</dbReference>
<evidence type="ECO:0000256" key="1">
    <source>
        <dbReference type="ARBA" id="ARBA00004141"/>
    </source>
</evidence>
<dbReference type="AlphaFoldDB" id="B1ZWY5"/>
<dbReference type="InterPro" id="IPR022764">
    <property type="entry name" value="Peptidase_S54_rhomboid_dom"/>
</dbReference>
<dbReference type="RefSeq" id="WP_012374633.1">
    <property type="nucleotide sequence ID" value="NC_010571.1"/>
</dbReference>
<feature type="domain" description="Peptidase S54 rhomboid" evidence="7">
    <location>
        <begin position="63"/>
        <end position="179"/>
    </location>
</feature>
<organism evidence="9 10">
    <name type="scientific">Opitutus terrae (strain DSM 11246 / JCM 15787 / PB90-1)</name>
    <dbReference type="NCBI Taxonomy" id="452637"/>
    <lineage>
        <taxon>Bacteria</taxon>
        <taxon>Pseudomonadati</taxon>
        <taxon>Verrucomicrobiota</taxon>
        <taxon>Opitutia</taxon>
        <taxon>Opitutales</taxon>
        <taxon>Opitutaceae</taxon>
        <taxon>Opitutus</taxon>
    </lineage>
</organism>
<evidence type="ECO:0000313" key="9">
    <source>
        <dbReference type="EMBL" id="ACB75096.1"/>
    </source>
</evidence>
<keyword evidence="2 6" id="KW-0812">Transmembrane</keyword>
<feature type="transmembrane region" description="Helical" evidence="6">
    <location>
        <begin position="161"/>
        <end position="177"/>
    </location>
</feature>
<feature type="transmembrane region" description="Helical" evidence="6">
    <location>
        <begin position="103"/>
        <end position="125"/>
    </location>
</feature>
<dbReference type="SUPFAM" id="SSF144091">
    <property type="entry name" value="Rhomboid-like"/>
    <property type="match status" value="1"/>
</dbReference>
<dbReference type="InterPro" id="IPR035952">
    <property type="entry name" value="Rhomboid-like_sf"/>
</dbReference>
<keyword evidence="4 6" id="KW-0472">Membrane</keyword>
<dbReference type="GO" id="GO:0016020">
    <property type="term" value="C:membrane"/>
    <property type="evidence" value="ECO:0007669"/>
    <property type="project" value="UniProtKB-SubCell"/>
</dbReference>
<dbReference type="KEGG" id="ote:Oter_1812"/>
<dbReference type="Pfam" id="PF01694">
    <property type="entry name" value="Rhomboid"/>
    <property type="match status" value="1"/>
</dbReference>
<accession>B1ZWY5</accession>
<evidence type="ECO:0000256" key="2">
    <source>
        <dbReference type="ARBA" id="ARBA00022692"/>
    </source>
</evidence>
<dbReference type="STRING" id="452637.Oter_1812"/>
<dbReference type="EMBL" id="CP001032">
    <property type="protein sequence ID" value="ACB75096.1"/>
    <property type="molecule type" value="Genomic_DNA"/>
</dbReference>
<evidence type="ECO:0000256" key="4">
    <source>
        <dbReference type="ARBA" id="ARBA00023136"/>
    </source>
</evidence>
<evidence type="ECO:0000256" key="3">
    <source>
        <dbReference type="ARBA" id="ARBA00022989"/>
    </source>
</evidence>
<feature type="domain" description="DUF6576" evidence="8">
    <location>
        <begin position="239"/>
        <end position="266"/>
    </location>
</feature>
<feature type="region of interest" description="Disordered" evidence="5">
    <location>
        <begin position="218"/>
        <end position="237"/>
    </location>
</feature>
<comment type="subcellular location">
    <subcellularLocation>
        <location evidence="1">Membrane</location>
        <topology evidence="1">Multi-pass membrane protein</topology>
    </subcellularLocation>
</comment>
<dbReference type="HOGENOM" id="CLU_982839_0_0_0"/>
<dbReference type="Gene3D" id="1.20.1540.10">
    <property type="entry name" value="Rhomboid-like"/>
    <property type="match status" value="1"/>
</dbReference>
<keyword evidence="10" id="KW-1185">Reference proteome</keyword>
<evidence type="ECO:0000259" key="7">
    <source>
        <dbReference type="Pfam" id="PF01694"/>
    </source>
</evidence>
<proteinExistence type="predicted"/>
<dbReference type="Proteomes" id="UP000007013">
    <property type="component" value="Chromosome"/>
</dbReference>
<evidence type="ECO:0000256" key="6">
    <source>
        <dbReference type="SAM" id="Phobius"/>
    </source>
</evidence>
<dbReference type="eggNOG" id="COG0705">
    <property type="taxonomic scope" value="Bacteria"/>
</dbReference>
<sequence>MDEYGYSQEHQPLTWWRGHAIYAAHVLVLIWAGAMLITAILMWSGAYGVLGLLPFSSERVLAGEAWRIFSYGFYNPPSLWFVIEMAMIIWFGREVERFFGRKVFLEFYVGLYLFLPLLFTAIGLWRPVSLSGESGAFGLFLAFATLHPSVPVFFNLQAKHIAFVLVGIYTLIGFSRNDVNSLLALWATVGFSYAFVRHEQGRFSLPKLRWPTRRPKLRVLPGGDRRGSNPRSSSDPAMAELDALLDKIARSGLDSLTAQERIKLDQGREALRRRSSGR</sequence>
<feature type="transmembrane region" description="Helical" evidence="6">
    <location>
        <begin position="73"/>
        <end position="91"/>
    </location>
</feature>
<dbReference type="GO" id="GO:0004252">
    <property type="term" value="F:serine-type endopeptidase activity"/>
    <property type="evidence" value="ECO:0007669"/>
    <property type="project" value="InterPro"/>
</dbReference>
<gene>
    <name evidence="9" type="ordered locus">Oter_1812</name>
</gene>
<feature type="transmembrane region" description="Helical" evidence="6">
    <location>
        <begin position="20"/>
        <end position="53"/>
    </location>
</feature>
<evidence type="ECO:0000256" key="5">
    <source>
        <dbReference type="SAM" id="MobiDB-lite"/>
    </source>
</evidence>
<dbReference type="Pfam" id="PF20216">
    <property type="entry name" value="DUF6576"/>
    <property type="match status" value="1"/>
</dbReference>